<keyword evidence="2" id="KW-1003">Cell membrane</keyword>
<feature type="transmembrane region" description="Helical" evidence="6">
    <location>
        <begin position="355"/>
        <end position="377"/>
    </location>
</feature>
<dbReference type="PANTHER" id="PTHR30572:SF18">
    <property type="entry name" value="ABC-TYPE MACROLIDE FAMILY EXPORT SYSTEM PERMEASE COMPONENT 2"/>
    <property type="match status" value="1"/>
</dbReference>
<feature type="transmembrane region" description="Helical" evidence="6">
    <location>
        <begin position="21"/>
        <end position="41"/>
    </location>
</feature>
<feature type="domain" description="MacB-like periplasmic core" evidence="8">
    <location>
        <begin position="20"/>
        <end position="252"/>
    </location>
</feature>
<dbReference type="Proteomes" id="UP000075583">
    <property type="component" value="Unassembled WGS sequence"/>
</dbReference>
<keyword evidence="10" id="KW-1185">Reference proteome</keyword>
<feature type="transmembrane region" description="Helical" evidence="6">
    <location>
        <begin position="730"/>
        <end position="749"/>
    </location>
</feature>
<feature type="transmembrane region" description="Helical" evidence="6">
    <location>
        <begin position="442"/>
        <end position="465"/>
    </location>
</feature>
<dbReference type="STRING" id="279360.MB14_05305"/>
<feature type="transmembrane region" description="Helical" evidence="6">
    <location>
        <begin position="397"/>
        <end position="422"/>
    </location>
</feature>
<keyword evidence="3 6" id="KW-0812">Transmembrane</keyword>
<dbReference type="GO" id="GO:0022857">
    <property type="term" value="F:transmembrane transporter activity"/>
    <property type="evidence" value="ECO:0007669"/>
    <property type="project" value="TreeGrafter"/>
</dbReference>
<evidence type="ECO:0000256" key="4">
    <source>
        <dbReference type="ARBA" id="ARBA00022989"/>
    </source>
</evidence>
<dbReference type="InterPro" id="IPR050250">
    <property type="entry name" value="Macrolide_Exporter_MacB"/>
</dbReference>
<evidence type="ECO:0000256" key="1">
    <source>
        <dbReference type="ARBA" id="ARBA00004651"/>
    </source>
</evidence>
<accession>A0A150X7A7</accession>
<evidence type="ECO:0000259" key="7">
    <source>
        <dbReference type="Pfam" id="PF02687"/>
    </source>
</evidence>
<evidence type="ECO:0000256" key="5">
    <source>
        <dbReference type="ARBA" id="ARBA00023136"/>
    </source>
</evidence>
<evidence type="ECO:0000259" key="8">
    <source>
        <dbReference type="Pfam" id="PF12704"/>
    </source>
</evidence>
<sequence>MIRNHIKMSFRNLSKRRLYSAINFVSLSIAVMIGLLVFVFVKDELSYDGFHANGDNLFLLYKTDFKTDDPKLEPGWFDATPDKGVEKSISHNLPFLELVKESVPEINKVIRVEGNFISIKKDEKQLSEYVNYVDSDFFEHFSFNFLYGESSTALKEIKSAIITDDMAMTLFGRVDVVGETFSSGTGEANIYLISGVIEKPVNSSLEFNIVLNLANSYYYSEHSDDWRYNAISCFLLLNNPEDASIVSQKISEIYTERFADDISSQRKMLKLSAFNPVVQYGLKNIQGLYLDPSISYGKSSSPLYSIVLIGIGLLILLIACINYLSINVASSGSRQLEVSVRKVMGASGTHLHVQFYLEALIISAFSVLGGFTLMQLLLPKFNLLAGKTIGLSLSENIQILSISLLFALVLAFLAGIYPAQILSRFKVVNGLKGNTTYKIKPLLIRSMVVFQFVLCLFFISMGLMMTRQFNYINDKDLGFDKEQIVYVRGLWGKTQLMKQELASNTEIESVTGVNGIFTPSTSRGGIVINNIQYWVQSARVDFDFFKTFSIPLLEGEYFSEEMGVDALVNRSIINKRLYDLYKSDTAMYNLVQKDIQGVVNDFHFESLQKSIGPFRFNVANSNSLSDLFVKIRPGKTEAGIAAIKAASEKIVPEREIEVNFLNDYLNSRYKDSQKWKEIINVASVLGVIIACIGLFGLTGINMANRTKEIGIRKVLGAGFSDVLILLNRQTIWLIVLSTAISLPISYYFMEQWLSGFAYSTSITADIFLLSTCICLLVVALTVSFHSVKSTLSNPIDSLRYE</sequence>
<feature type="transmembrane region" description="Helical" evidence="6">
    <location>
        <begin position="755"/>
        <end position="782"/>
    </location>
</feature>
<organism evidence="9 10">
    <name type="scientific">Roseivirga ehrenbergii (strain DSM 102268 / JCM 13514 / KCTC 12282 / NCIMB 14502 / KMM 6017)</name>
    <dbReference type="NCBI Taxonomy" id="279360"/>
    <lineage>
        <taxon>Bacteria</taxon>
        <taxon>Pseudomonadati</taxon>
        <taxon>Bacteroidota</taxon>
        <taxon>Cytophagia</taxon>
        <taxon>Cytophagales</taxon>
        <taxon>Roseivirgaceae</taxon>
        <taxon>Roseivirga</taxon>
    </lineage>
</organism>
<dbReference type="GO" id="GO:0005886">
    <property type="term" value="C:plasma membrane"/>
    <property type="evidence" value="ECO:0007669"/>
    <property type="project" value="UniProtKB-SubCell"/>
</dbReference>
<protein>
    <submittedName>
        <fullName evidence="9">Uncharacterized protein</fullName>
    </submittedName>
</protein>
<reference evidence="9" key="1">
    <citation type="submission" date="2016-01" db="EMBL/GenBank/DDBJ databases">
        <title>Genome sequencing of Roseivirga ehrenbergii KMM 6017.</title>
        <authorList>
            <person name="Selvaratnam C."/>
            <person name="Thevarajoo S."/>
            <person name="Goh K.M."/>
            <person name="Ee R."/>
            <person name="Chan K.-G."/>
            <person name="Chong C.S."/>
        </authorList>
    </citation>
    <scope>NUCLEOTIDE SEQUENCE [LARGE SCALE GENOMIC DNA]</scope>
    <source>
        <strain evidence="9">KMM 6017</strain>
    </source>
</reference>
<dbReference type="InterPro" id="IPR003838">
    <property type="entry name" value="ABC3_permease_C"/>
</dbReference>
<comment type="caution">
    <text evidence="9">The sequence shown here is derived from an EMBL/GenBank/DDBJ whole genome shotgun (WGS) entry which is preliminary data.</text>
</comment>
<evidence type="ECO:0000313" key="9">
    <source>
        <dbReference type="EMBL" id="KYG74625.1"/>
    </source>
</evidence>
<comment type="subcellular location">
    <subcellularLocation>
        <location evidence="1">Cell membrane</location>
        <topology evidence="1">Multi-pass membrane protein</topology>
    </subcellularLocation>
</comment>
<name>A0A150X7A7_ROSEK</name>
<evidence type="ECO:0000313" key="10">
    <source>
        <dbReference type="Proteomes" id="UP000075583"/>
    </source>
</evidence>
<feature type="domain" description="ABC3 transporter permease C-terminal" evidence="7">
    <location>
        <begin position="681"/>
        <end position="784"/>
    </location>
</feature>
<evidence type="ECO:0000256" key="3">
    <source>
        <dbReference type="ARBA" id="ARBA00022692"/>
    </source>
</evidence>
<dbReference type="InterPro" id="IPR025857">
    <property type="entry name" value="MacB_PCD"/>
</dbReference>
<keyword evidence="5 6" id="KW-0472">Membrane</keyword>
<evidence type="ECO:0000256" key="2">
    <source>
        <dbReference type="ARBA" id="ARBA00022475"/>
    </source>
</evidence>
<gene>
    <name evidence="9" type="ORF">MB14_05305</name>
</gene>
<dbReference type="Pfam" id="PF12704">
    <property type="entry name" value="MacB_PCD"/>
    <property type="match status" value="1"/>
</dbReference>
<dbReference type="Pfam" id="PF02687">
    <property type="entry name" value="FtsX"/>
    <property type="match status" value="2"/>
</dbReference>
<dbReference type="EMBL" id="LQZQ01000045">
    <property type="protein sequence ID" value="KYG74625.1"/>
    <property type="molecule type" value="Genomic_DNA"/>
</dbReference>
<proteinExistence type="predicted"/>
<feature type="domain" description="ABC3 transporter permease C-terminal" evidence="7">
    <location>
        <begin position="311"/>
        <end position="424"/>
    </location>
</feature>
<keyword evidence="4 6" id="KW-1133">Transmembrane helix</keyword>
<dbReference type="AlphaFoldDB" id="A0A150X7A7"/>
<feature type="transmembrane region" description="Helical" evidence="6">
    <location>
        <begin position="303"/>
        <end position="324"/>
    </location>
</feature>
<evidence type="ECO:0000256" key="6">
    <source>
        <dbReference type="SAM" id="Phobius"/>
    </source>
</evidence>
<feature type="transmembrane region" description="Helical" evidence="6">
    <location>
        <begin position="678"/>
        <end position="703"/>
    </location>
</feature>
<dbReference type="PANTHER" id="PTHR30572">
    <property type="entry name" value="MEMBRANE COMPONENT OF TRANSPORTER-RELATED"/>
    <property type="match status" value="1"/>
</dbReference>